<accession>A0ABU8YB94</accession>
<name>A0ABU8YB94_9MICO</name>
<evidence type="ECO:0000313" key="1">
    <source>
        <dbReference type="EMBL" id="MEK0171904.1"/>
    </source>
</evidence>
<dbReference type="Proteomes" id="UP001370299">
    <property type="component" value="Unassembled WGS sequence"/>
</dbReference>
<protein>
    <submittedName>
        <fullName evidence="1">Uncharacterized protein</fullName>
    </submittedName>
</protein>
<keyword evidence="2" id="KW-1185">Reference proteome</keyword>
<dbReference type="RefSeq" id="WP_340197189.1">
    <property type="nucleotide sequence ID" value="NZ_JBBKAP010000057.1"/>
</dbReference>
<comment type="caution">
    <text evidence="1">The sequence shown here is derived from an EMBL/GenBank/DDBJ whole genome shotgun (WGS) entry which is preliminary data.</text>
</comment>
<proteinExistence type="predicted"/>
<organism evidence="1 2">
    <name type="scientific">Curtobacterium citreum</name>
    <dbReference type="NCBI Taxonomy" id="2036"/>
    <lineage>
        <taxon>Bacteria</taxon>
        <taxon>Bacillati</taxon>
        <taxon>Actinomycetota</taxon>
        <taxon>Actinomycetes</taxon>
        <taxon>Micrococcales</taxon>
        <taxon>Microbacteriaceae</taxon>
        <taxon>Curtobacterium</taxon>
    </lineage>
</organism>
<sequence length="68" mass="7255">MPEPMRETVWTVSRGGTAISSYVGSRESAEVDLARIQSAMRAAALEPDVTLATVQKTTTYGDPEPVTA</sequence>
<reference evidence="1 2" key="1">
    <citation type="submission" date="2024-03" db="EMBL/GenBank/DDBJ databases">
        <title>Whole genomes of four grape xylem sap localized bacterial endophytes.</title>
        <authorList>
            <person name="Kumar G."/>
            <person name="Savka M.A."/>
        </authorList>
    </citation>
    <scope>NUCLEOTIDE SEQUENCE [LARGE SCALE GENOMIC DNA]</scope>
    <source>
        <strain evidence="1 2">RIT_GXS8</strain>
    </source>
</reference>
<evidence type="ECO:0000313" key="2">
    <source>
        <dbReference type="Proteomes" id="UP001370299"/>
    </source>
</evidence>
<gene>
    <name evidence="1" type="ORF">WMN62_10515</name>
</gene>
<dbReference type="EMBL" id="JBBLYY010000051">
    <property type="protein sequence ID" value="MEK0171904.1"/>
    <property type="molecule type" value="Genomic_DNA"/>
</dbReference>